<evidence type="ECO:0000313" key="2">
    <source>
        <dbReference type="Proteomes" id="UP000002592"/>
    </source>
</evidence>
<reference evidence="2" key="1">
    <citation type="journal article" date="2007" name="PLoS Genet.">
        <title>Patterns and implications of gene gain and loss in the evolution of Prochlorococcus.</title>
        <authorList>
            <person name="Kettler G.C."/>
            <person name="Martiny A.C."/>
            <person name="Huang K."/>
            <person name="Zucker J."/>
            <person name="Coleman M.L."/>
            <person name="Rodrigue S."/>
            <person name="Chen F."/>
            <person name="Lapidus A."/>
            <person name="Ferriera S."/>
            <person name="Johnson J."/>
            <person name="Steglich C."/>
            <person name="Church G.M."/>
            <person name="Richardson P."/>
            <person name="Chisholm S.W."/>
        </authorList>
    </citation>
    <scope>NUCLEOTIDE SEQUENCE [LARGE SCALE GENOMIC DNA]</scope>
    <source>
        <strain evidence="2">NATL1A</strain>
    </source>
</reference>
<dbReference type="RefSeq" id="WP_011823555.1">
    <property type="nucleotide sequence ID" value="NC_008819.1"/>
</dbReference>
<name>A2C1Q0_PROM1</name>
<sequence>MKKDNLKRIIKQFETLLEELKSEVYSDKDAYVHPWDEHMKNTPRIINTEDDDGYAD</sequence>
<dbReference type="HOGENOM" id="CLU_3010647_0_0_3"/>
<dbReference type="eggNOG" id="ENOG5030U6G">
    <property type="taxonomic scope" value="Bacteria"/>
</dbReference>
<dbReference type="Proteomes" id="UP000002592">
    <property type="component" value="Chromosome"/>
</dbReference>
<organism evidence="1 2">
    <name type="scientific">Prochlorococcus marinus (strain NATL1A)</name>
    <dbReference type="NCBI Taxonomy" id="167555"/>
    <lineage>
        <taxon>Bacteria</taxon>
        <taxon>Bacillati</taxon>
        <taxon>Cyanobacteriota</taxon>
        <taxon>Cyanophyceae</taxon>
        <taxon>Synechococcales</taxon>
        <taxon>Prochlorococcaceae</taxon>
        <taxon>Prochlorococcus</taxon>
    </lineage>
</organism>
<gene>
    <name evidence="1" type="ordered locus">NATL1_08521</name>
</gene>
<dbReference type="AlphaFoldDB" id="A2C1Q0"/>
<dbReference type="EMBL" id="CP000553">
    <property type="protein sequence ID" value="ABM75410.1"/>
    <property type="molecule type" value="Genomic_DNA"/>
</dbReference>
<proteinExistence type="predicted"/>
<protein>
    <submittedName>
        <fullName evidence="1">Uncharacterized protein</fullName>
    </submittedName>
</protein>
<accession>A2C1Q0</accession>
<evidence type="ECO:0000313" key="1">
    <source>
        <dbReference type="EMBL" id="ABM75410.1"/>
    </source>
</evidence>
<dbReference type="KEGG" id="pme:NATL1_08521"/>